<comment type="caution">
    <text evidence="2">The sequence shown here is derived from an EMBL/GenBank/DDBJ whole genome shotgun (WGS) entry which is preliminary data.</text>
</comment>
<dbReference type="GO" id="GO:0005737">
    <property type="term" value="C:cytoplasm"/>
    <property type="evidence" value="ECO:0007669"/>
    <property type="project" value="TreeGrafter"/>
</dbReference>
<reference evidence="2" key="1">
    <citation type="submission" date="2023-10" db="EMBL/GenBank/DDBJ databases">
        <title>Genome assembly of Pristionchus species.</title>
        <authorList>
            <person name="Yoshida K."/>
            <person name="Sommer R.J."/>
        </authorList>
    </citation>
    <scope>NUCLEOTIDE SEQUENCE</scope>
    <source>
        <strain evidence="2">RS0144</strain>
    </source>
</reference>
<dbReference type="GO" id="GO:0016020">
    <property type="term" value="C:membrane"/>
    <property type="evidence" value="ECO:0007669"/>
    <property type="project" value="TreeGrafter"/>
</dbReference>
<accession>A0AAV5SV35</accession>
<dbReference type="SUPFAM" id="SSF63737">
    <property type="entry name" value="Leukotriene A4 hydrolase N-terminal domain"/>
    <property type="match status" value="1"/>
</dbReference>
<feature type="domain" description="Aminopeptidase N-like N-terminal" evidence="1">
    <location>
        <begin position="2"/>
        <end position="109"/>
    </location>
</feature>
<dbReference type="GO" id="GO:0006508">
    <property type="term" value="P:proteolysis"/>
    <property type="evidence" value="ECO:0007669"/>
    <property type="project" value="TreeGrafter"/>
</dbReference>
<dbReference type="Gene3D" id="2.60.40.1730">
    <property type="entry name" value="tricorn interacting facor f3 domain"/>
    <property type="match status" value="1"/>
</dbReference>
<dbReference type="PANTHER" id="PTHR11533">
    <property type="entry name" value="PROTEASE M1 ZINC METALLOPROTEASE"/>
    <property type="match status" value="1"/>
</dbReference>
<sequence length="215" mass="25153">METITIHANRTIKPNENLMLQIIYRGVAKMDEYGLYENWDPKLNKSLHSNGPYILASSNFPTGARYWIPCFDEPNMKATFELRVNHPSGLNVYSNTDVKTSESRSNGLFPISFSFLEKHFLGENTTIRRDQMSQLARRGFLGQWREMHQFFFRNAANFTNHRFDLLADTVLNMEKDDHTFNVIYPDATIIEDYLKELRDFLIRNPRRAASMSTEI</sequence>
<keyword evidence="3" id="KW-1185">Reference proteome</keyword>
<feature type="non-terminal residue" evidence="2">
    <location>
        <position position="215"/>
    </location>
</feature>
<dbReference type="InterPro" id="IPR045357">
    <property type="entry name" value="Aminopeptidase_N-like_N"/>
</dbReference>
<dbReference type="PANTHER" id="PTHR11533:SF299">
    <property type="entry name" value="AMINOPEPTIDASE"/>
    <property type="match status" value="1"/>
</dbReference>
<dbReference type="GO" id="GO:0070006">
    <property type="term" value="F:metalloaminopeptidase activity"/>
    <property type="evidence" value="ECO:0007669"/>
    <property type="project" value="TreeGrafter"/>
</dbReference>
<dbReference type="InterPro" id="IPR050344">
    <property type="entry name" value="Peptidase_M1_aminopeptidases"/>
</dbReference>
<evidence type="ECO:0000259" key="1">
    <source>
        <dbReference type="Pfam" id="PF17900"/>
    </source>
</evidence>
<proteinExistence type="predicted"/>
<gene>
    <name evidence="2" type="ORF">PENTCL1PPCAC_9163</name>
</gene>
<dbReference type="GO" id="GO:0005615">
    <property type="term" value="C:extracellular space"/>
    <property type="evidence" value="ECO:0007669"/>
    <property type="project" value="TreeGrafter"/>
</dbReference>
<evidence type="ECO:0000313" key="3">
    <source>
        <dbReference type="Proteomes" id="UP001432027"/>
    </source>
</evidence>
<name>A0AAV5SV35_9BILA</name>
<dbReference type="GO" id="GO:0008270">
    <property type="term" value="F:zinc ion binding"/>
    <property type="evidence" value="ECO:0007669"/>
    <property type="project" value="TreeGrafter"/>
</dbReference>
<dbReference type="GO" id="GO:0043171">
    <property type="term" value="P:peptide catabolic process"/>
    <property type="evidence" value="ECO:0007669"/>
    <property type="project" value="TreeGrafter"/>
</dbReference>
<dbReference type="Pfam" id="PF17900">
    <property type="entry name" value="Peptidase_M1_N"/>
    <property type="match status" value="1"/>
</dbReference>
<dbReference type="EMBL" id="BTSX01000002">
    <property type="protein sequence ID" value="GMS86988.1"/>
    <property type="molecule type" value="Genomic_DNA"/>
</dbReference>
<evidence type="ECO:0000313" key="2">
    <source>
        <dbReference type="EMBL" id="GMS86988.1"/>
    </source>
</evidence>
<protein>
    <recommendedName>
        <fullName evidence="1">Aminopeptidase N-like N-terminal domain-containing protein</fullName>
    </recommendedName>
</protein>
<dbReference type="AlphaFoldDB" id="A0AAV5SV35"/>
<dbReference type="GO" id="GO:0042277">
    <property type="term" value="F:peptide binding"/>
    <property type="evidence" value="ECO:0007669"/>
    <property type="project" value="TreeGrafter"/>
</dbReference>
<organism evidence="2 3">
    <name type="scientific">Pristionchus entomophagus</name>
    <dbReference type="NCBI Taxonomy" id="358040"/>
    <lineage>
        <taxon>Eukaryota</taxon>
        <taxon>Metazoa</taxon>
        <taxon>Ecdysozoa</taxon>
        <taxon>Nematoda</taxon>
        <taxon>Chromadorea</taxon>
        <taxon>Rhabditida</taxon>
        <taxon>Rhabditina</taxon>
        <taxon>Diplogasteromorpha</taxon>
        <taxon>Diplogasteroidea</taxon>
        <taxon>Neodiplogasteridae</taxon>
        <taxon>Pristionchus</taxon>
    </lineage>
</organism>
<dbReference type="InterPro" id="IPR042097">
    <property type="entry name" value="Aminopeptidase_N-like_N_sf"/>
</dbReference>
<dbReference type="Proteomes" id="UP001432027">
    <property type="component" value="Unassembled WGS sequence"/>
</dbReference>